<accession>A0A2G8KNE9</accession>
<dbReference type="GO" id="GO:0000981">
    <property type="term" value="F:DNA-binding transcription factor activity, RNA polymerase II-specific"/>
    <property type="evidence" value="ECO:0007669"/>
    <property type="project" value="TreeGrafter"/>
</dbReference>
<dbReference type="AlphaFoldDB" id="A0A2G8KNE9"/>
<dbReference type="EMBL" id="MRZV01000463">
    <property type="protein sequence ID" value="PIK49480.1"/>
    <property type="molecule type" value="Genomic_DNA"/>
</dbReference>
<keyword evidence="3" id="KW-0238">DNA-binding</keyword>
<dbReference type="InterPro" id="IPR011598">
    <property type="entry name" value="bHLH_dom"/>
</dbReference>
<dbReference type="PROSITE" id="PS50888">
    <property type="entry name" value="BHLH"/>
    <property type="match status" value="1"/>
</dbReference>
<sequence length="226" mass="25385">MDVSEISSCDTEYQPTVTVISASGTESVSTMCQSSSVVLSPRTVKLRTISEHNNNSLDSSEKCLLPGDMETELEKERELIQRKSASDRERSRMRDMNDAFEKLRSKLAHRKQPGKKMSKIQALRHAIEYITDLEDTLNMTARHTAGPAGAYYHWARTRGFVYARQKAQADSFNSSIPSTFDMNFTQAHQAQQFVAPDTFAATQSPELMANLQTQTTTPSSFPQSYQ</sequence>
<comment type="caution">
    <text evidence="7">The sequence shown here is derived from an EMBL/GenBank/DDBJ whole genome shotgun (WGS) entry which is preliminary data.</text>
</comment>
<dbReference type="InterPro" id="IPR040259">
    <property type="entry name" value="Mesogenin/MesP"/>
</dbReference>
<gene>
    <name evidence="7" type="ORF">BSL78_13628</name>
</gene>
<evidence type="ECO:0000256" key="1">
    <source>
        <dbReference type="ARBA" id="ARBA00022473"/>
    </source>
</evidence>
<reference evidence="7 8" key="1">
    <citation type="journal article" date="2017" name="PLoS Biol.">
        <title>The sea cucumber genome provides insights into morphological evolution and visceral regeneration.</title>
        <authorList>
            <person name="Zhang X."/>
            <person name="Sun L."/>
            <person name="Yuan J."/>
            <person name="Sun Y."/>
            <person name="Gao Y."/>
            <person name="Zhang L."/>
            <person name="Li S."/>
            <person name="Dai H."/>
            <person name="Hamel J.F."/>
            <person name="Liu C."/>
            <person name="Yu Y."/>
            <person name="Liu S."/>
            <person name="Lin W."/>
            <person name="Guo K."/>
            <person name="Jin S."/>
            <person name="Xu P."/>
            <person name="Storey K.B."/>
            <person name="Huan P."/>
            <person name="Zhang T."/>
            <person name="Zhou Y."/>
            <person name="Zhang J."/>
            <person name="Lin C."/>
            <person name="Li X."/>
            <person name="Xing L."/>
            <person name="Huo D."/>
            <person name="Sun M."/>
            <person name="Wang L."/>
            <person name="Mercier A."/>
            <person name="Li F."/>
            <person name="Yang H."/>
            <person name="Xiang J."/>
        </authorList>
    </citation>
    <scope>NUCLEOTIDE SEQUENCE [LARGE SCALE GENOMIC DNA]</scope>
    <source>
        <strain evidence="7">Shaxun</strain>
        <tissue evidence="7">Muscle</tissue>
    </source>
</reference>
<proteinExistence type="predicted"/>
<keyword evidence="4" id="KW-0804">Transcription</keyword>
<dbReference type="Pfam" id="PF00010">
    <property type="entry name" value="HLH"/>
    <property type="match status" value="1"/>
</dbReference>
<dbReference type="GO" id="GO:0005634">
    <property type="term" value="C:nucleus"/>
    <property type="evidence" value="ECO:0007669"/>
    <property type="project" value="TreeGrafter"/>
</dbReference>
<protein>
    <submittedName>
        <fullName evidence="7">Putative lateral signaling target protein 2-like</fullName>
    </submittedName>
</protein>
<dbReference type="GO" id="GO:0000978">
    <property type="term" value="F:RNA polymerase II cis-regulatory region sequence-specific DNA binding"/>
    <property type="evidence" value="ECO:0007669"/>
    <property type="project" value="TreeGrafter"/>
</dbReference>
<evidence type="ECO:0000256" key="4">
    <source>
        <dbReference type="ARBA" id="ARBA00023163"/>
    </source>
</evidence>
<dbReference type="STRING" id="307972.A0A2G8KNE9"/>
<evidence type="ECO:0000313" key="8">
    <source>
        <dbReference type="Proteomes" id="UP000230750"/>
    </source>
</evidence>
<dbReference type="Gene3D" id="4.10.280.10">
    <property type="entry name" value="Helix-loop-helix DNA-binding domain"/>
    <property type="match status" value="1"/>
</dbReference>
<dbReference type="InterPro" id="IPR036638">
    <property type="entry name" value="HLH_DNA-bd_sf"/>
</dbReference>
<dbReference type="GO" id="GO:0046983">
    <property type="term" value="F:protein dimerization activity"/>
    <property type="evidence" value="ECO:0007669"/>
    <property type="project" value="InterPro"/>
</dbReference>
<dbReference type="OrthoDB" id="10063280at2759"/>
<keyword evidence="8" id="KW-1185">Reference proteome</keyword>
<dbReference type="Proteomes" id="UP000230750">
    <property type="component" value="Unassembled WGS sequence"/>
</dbReference>
<dbReference type="SMART" id="SM00353">
    <property type="entry name" value="HLH"/>
    <property type="match status" value="1"/>
</dbReference>
<keyword evidence="1" id="KW-0217">Developmental protein</keyword>
<evidence type="ECO:0000256" key="2">
    <source>
        <dbReference type="ARBA" id="ARBA00023015"/>
    </source>
</evidence>
<dbReference type="PANTHER" id="PTHR20937:SF3">
    <property type="entry name" value="IP14615P"/>
    <property type="match status" value="1"/>
</dbReference>
<dbReference type="SUPFAM" id="SSF47459">
    <property type="entry name" value="HLH, helix-loop-helix DNA-binding domain"/>
    <property type="match status" value="1"/>
</dbReference>
<dbReference type="PANTHER" id="PTHR20937">
    <property type="entry name" value="IP14615P"/>
    <property type="match status" value="1"/>
</dbReference>
<dbReference type="CDD" id="cd11390">
    <property type="entry name" value="bHLH_TS"/>
    <property type="match status" value="1"/>
</dbReference>
<keyword evidence="2" id="KW-0805">Transcription regulation</keyword>
<keyword evidence="5" id="KW-0539">Nucleus</keyword>
<evidence type="ECO:0000313" key="7">
    <source>
        <dbReference type="EMBL" id="PIK49480.1"/>
    </source>
</evidence>
<organism evidence="7 8">
    <name type="scientific">Stichopus japonicus</name>
    <name type="common">Sea cucumber</name>
    <dbReference type="NCBI Taxonomy" id="307972"/>
    <lineage>
        <taxon>Eukaryota</taxon>
        <taxon>Metazoa</taxon>
        <taxon>Echinodermata</taxon>
        <taxon>Eleutherozoa</taxon>
        <taxon>Echinozoa</taxon>
        <taxon>Holothuroidea</taxon>
        <taxon>Aspidochirotacea</taxon>
        <taxon>Aspidochirotida</taxon>
        <taxon>Stichopodidae</taxon>
        <taxon>Apostichopus</taxon>
    </lineage>
</organism>
<dbReference type="GO" id="GO:0001707">
    <property type="term" value="P:mesoderm formation"/>
    <property type="evidence" value="ECO:0007669"/>
    <property type="project" value="TreeGrafter"/>
</dbReference>
<evidence type="ECO:0000256" key="3">
    <source>
        <dbReference type="ARBA" id="ARBA00023125"/>
    </source>
</evidence>
<name>A0A2G8KNE9_STIJA</name>
<evidence type="ECO:0000259" key="6">
    <source>
        <dbReference type="PROSITE" id="PS50888"/>
    </source>
</evidence>
<evidence type="ECO:0000256" key="5">
    <source>
        <dbReference type="ARBA" id="ARBA00023242"/>
    </source>
</evidence>
<feature type="domain" description="BHLH" evidence="6">
    <location>
        <begin position="80"/>
        <end position="133"/>
    </location>
</feature>
<dbReference type="FunFam" id="4.10.280.10:FF:000090">
    <property type="entry name" value="Salivary gland-expressed bHLH"/>
    <property type="match status" value="1"/>
</dbReference>